<dbReference type="Pfam" id="PF02915">
    <property type="entry name" value="Rubrerythrin"/>
    <property type="match status" value="1"/>
</dbReference>
<dbReference type="PANTHER" id="PTHR33531">
    <property type="entry name" value="RUBRERYTHRIN SUBFAMILY"/>
    <property type="match status" value="1"/>
</dbReference>
<dbReference type="InterPro" id="IPR009078">
    <property type="entry name" value="Ferritin-like_SF"/>
</dbReference>
<dbReference type="AlphaFoldDB" id="A0A3R5UTF9"/>
<dbReference type="CDD" id="cd01045">
    <property type="entry name" value="Ferritin_like_AB"/>
    <property type="match status" value="1"/>
</dbReference>
<dbReference type="SUPFAM" id="SSF47240">
    <property type="entry name" value="Ferritin-like"/>
    <property type="match status" value="1"/>
</dbReference>
<name>A0A3R5UTF9_9BACT</name>
<organism evidence="2 3">
    <name type="scientific">Geovibrio thiophilus</name>
    <dbReference type="NCBI Taxonomy" id="139438"/>
    <lineage>
        <taxon>Bacteria</taxon>
        <taxon>Pseudomonadati</taxon>
        <taxon>Deferribacterota</taxon>
        <taxon>Deferribacteres</taxon>
        <taxon>Deferribacterales</taxon>
        <taxon>Geovibrionaceae</taxon>
        <taxon>Geovibrio</taxon>
    </lineage>
</organism>
<gene>
    <name evidence="2" type="ORF">EP073_00995</name>
</gene>
<evidence type="ECO:0000313" key="2">
    <source>
        <dbReference type="EMBL" id="QAR32027.1"/>
    </source>
</evidence>
<evidence type="ECO:0000259" key="1">
    <source>
        <dbReference type="Pfam" id="PF02915"/>
    </source>
</evidence>
<dbReference type="InterPro" id="IPR003251">
    <property type="entry name" value="Rr_diiron-bd_dom"/>
</dbReference>
<dbReference type="RefSeq" id="WP_128465314.1">
    <property type="nucleotide sequence ID" value="NZ_CP035108.1"/>
</dbReference>
<proteinExistence type="predicted"/>
<keyword evidence="3" id="KW-1185">Reference proteome</keyword>
<dbReference type="InterPro" id="IPR012347">
    <property type="entry name" value="Ferritin-like"/>
</dbReference>
<dbReference type="PANTHER" id="PTHR33531:SF10">
    <property type="entry name" value="BLR7895 PROTEIN"/>
    <property type="match status" value="1"/>
</dbReference>
<dbReference type="GO" id="GO:0016491">
    <property type="term" value="F:oxidoreductase activity"/>
    <property type="evidence" value="ECO:0007669"/>
    <property type="project" value="InterPro"/>
</dbReference>
<dbReference type="Gene3D" id="1.20.1260.10">
    <property type="match status" value="1"/>
</dbReference>
<dbReference type="EMBL" id="CP035108">
    <property type="protein sequence ID" value="QAR32027.1"/>
    <property type="molecule type" value="Genomic_DNA"/>
</dbReference>
<reference evidence="2 3" key="1">
    <citation type="submission" date="2019-01" db="EMBL/GenBank/DDBJ databases">
        <title>Geovibrio thiophilus DSM 11263, complete genome.</title>
        <authorList>
            <person name="Spring S."/>
            <person name="Bunk B."/>
            <person name="Sproer C."/>
        </authorList>
    </citation>
    <scope>NUCLEOTIDE SEQUENCE [LARGE SCALE GENOMIC DNA]</scope>
    <source>
        <strain evidence="2 3">DSM 11263</strain>
    </source>
</reference>
<evidence type="ECO:0000313" key="3">
    <source>
        <dbReference type="Proteomes" id="UP000287502"/>
    </source>
</evidence>
<dbReference type="Proteomes" id="UP000287502">
    <property type="component" value="Chromosome"/>
</dbReference>
<accession>A0A3R5UTF9</accession>
<feature type="domain" description="Rubrerythrin diiron-binding" evidence="1">
    <location>
        <begin position="8"/>
        <end position="149"/>
    </location>
</feature>
<protein>
    <submittedName>
        <fullName evidence="2">Rubrerythrin</fullName>
    </submittedName>
</protein>
<dbReference type="KEGG" id="gtl:EP073_00995"/>
<sequence length="169" mass="19457">MNLELLQALKTAHDAEVEGMRSYLNFAKQTQVAGGKNILIQLAMDEIDHMELINRFMERMLKGEVYQTVDVPKARLDKFMPKVADASLQKLDKACVGDLDALKIALAHEEKARLFYIEQAQKTDNLQAKKLFSDLAAVEQKHYDILQAEIQFIQQDGFWFDMMEFSLEK</sequence>
<dbReference type="OrthoDB" id="5420557at2"/>
<dbReference type="GO" id="GO:0046872">
    <property type="term" value="F:metal ion binding"/>
    <property type="evidence" value="ECO:0007669"/>
    <property type="project" value="InterPro"/>
</dbReference>